<dbReference type="OrthoDB" id="5521991at2"/>
<feature type="compositionally biased region" description="Polar residues" evidence="1">
    <location>
        <begin position="1"/>
        <end position="15"/>
    </location>
</feature>
<evidence type="ECO:0000256" key="1">
    <source>
        <dbReference type="SAM" id="MobiDB-lite"/>
    </source>
</evidence>
<name>A0A5C6XF49_9DELT</name>
<accession>A0A5C6XF49</accession>
<dbReference type="Gene3D" id="3.40.50.1440">
    <property type="entry name" value="Tubulin/FtsZ, GTPase domain"/>
    <property type="match status" value="1"/>
</dbReference>
<gene>
    <name evidence="2" type="ORF">FRC98_13050</name>
</gene>
<proteinExistence type="predicted"/>
<comment type="caution">
    <text evidence="2">The sequence shown here is derived from an EMBL/GenBank/DDBJ whole genome shotgun (WGS) entry which is preliminary data.</text>
</comment>
<dbReference type="InterPro" id="IPR025904">
    <property type="entry name" value="Tubulin-like"/>
</dbReference>
<dbReference type="Proteomes" id="UP000321412">
    <property type="component" value="Unassembled WGS sequence"/>
</dbReference>
<feature type="region of interest" description="Disordered" evidence="1">
    <location>
        <begin position="1"/>
        <end position="23"/>
    </location>
</feature>
<evidence type="ECO:0000313" key="3">
    <source>
        <dbReference type="Proteomes" id="UP000321412"/>
    </source>
</evidence>
<protein>
    <recommendedName>
        <fullName evidence="4">Tubulin like</fullName>
    </recommendedName>
</protein>
<dbReference type="InterPro" id="IPR036525">
    <property type="entry name" value="Tubulin/FtsZ_GTPase_sf"/>
</dbReference>
<sequence>MNPQSFSHCSTTTPAASPGTRLKPSRTNAWHPFICISFEGLAPLHLRSGAWHPFTCTSFKCLAPIQNSLARAPGTRLKPSRTDAWPPVKTLALDCLAPHQITRARLPGTPSNHSRSRAWHPNIILPPEIILPPPASIPDTPPYSTPETSRTTSRQPTDGPRCSREGTPACDRLLRDRLTPFPLPPRRPPTMANRQNLVVDELLTRPSNVCPTLFVGLGGCGCQIVMRVARHLKTRHDYAERYKDLTKFALIDTNINDLELHREDADESFLISDFEKEAYANLASGKLFLEADDYFTQWVPKDYRFRAGDTAGAGQIRIESRLGSYYQMKHGDLVPRFRRLLESLKRHEHGHRRLDTSEIRIVLCFSIAGGTGSGSFLPLAYMLRDQARALGKPNMLGVCVLPAVFEDKTGANKDGTFANSYAALKEVEHLMKLGSPESSFFPADGIEFHYDPSDTSKRAVREKPFEFLYLIDKPESFSVDRPVDAAADGLYLQLFSPLFAVQAGDYDNYTQHQRFLVPHDFEAKGIPGFSSFYGSYGAAVLLVPTDGLAEYSARAAALNIMRQSFLGAIPADPLYNSLRSHPEPFYEVTERDDDEDARPVKMADFVKKEEGIRHLLRDRLFQKRVRLLARCEADAGEFGRFMAIFRHGHRLGEIPRENATWALDPERLTPDREQLADRGMNFSIGALTLEALCGPKAGAQPGLLSAARRAIESASEELEAEVSIERNTLARDLVGRALYWSEDLKRRGQRVLDQGYTQHGIAFPGLEELLELNFLASDTEDVSLAAKRFAVLAMRDELRTEMRQPPAPAPFELDGVDDDEKIKEKDAPDLIRRLIDQAIERATHELLTHFIEQRTALRDKLSESLRILRVLEQGFDDFERDQTRQLERLREQGDHSTNQFVLDAEAFQIENGRRMWDFFYADRVAPMPELAMSNPRIQQRLSGTVRDLSLRGSGSTTATLNQLFDALKSYALTHLDTTLCGDPKIADPARRDGLTLAQALELEVVYRALYMSNLEEIQQRKDAAITEVVARYRAQPAERRLDLNEAIHQDYLRDKIRRVVNERADLLVSYDESRDQHGGVRPNHVFLAAIDESFRDTTVERALDGANLGGMRWVKQGWHNPRQIVFYRAVLNVPLYVFGRMSEMKDHYYRFKNLSKRSKILHIDRSWEDTLPDLDPDTAQEQHRQEQMRANIVNFAALWTLKDPLTNQGYIVLRDGTYLLRDPQNPTSLQNATSDSSAGFKPLGDRLAPAINALPDALDAERVKYLPYLQLLTAVREGMAPAVLQQIVKLPFHWRKNRDELRTQYGTSPSPVQQLKLSDFTDAFNRLREALDGLLEHLRNIETERLTLGGDASANAAGLSSAQAGENLRQSVEILRGFQQGWQSMEQPERSTSVPPSFRSLFRPLAEEELHDTLESLRIGTSTSDSTHDRVPGTRTSPALDEQD</sequence>
<dbReference type="SUPFAM" id="SSF52490">
    <property type="entry name" value="Tubulin nucleotide-binding domain-like"/>
    <property type="match status" value="1"/>
</dbReference>
<feature type="compositionally biased region" description="Pro residues" evidence="1">
    <location>
        <begin position="130"/>
        <end position="144"/>
    </location>
</feature>
<feature type="compositionally biased region" description="Polar residues" evidence="1">
    <location>
        <begin position="145"/>
        <end position="156"/>
    </location>
</feature>
<dbReference type="EMBL" id="VOSM01000006">
    <property type="protein sequence ID" value="TXD36049.1"/>
    <property type="molecule type" value="Genomic_DNA"/>
</dbReference>
<evidence type="ECO:0008006" key="4">
    <source>
        <dbReference type="Google" id="ProtNLM"/>
    </source>
</evidence>
<feature type="region of interest" description="Disordered" evidence="1">
    <location>
        <begin position="130"/>
        <end position="168"/>
    </location>
</feature>
<feature type="region of interest" description="Disordered" evidence="1">
    <location>
        <begin position="1412"/>
        <end position="1444"/>
    </location>
</feature>
<evidence type="ECO:0000313" key="2">
    <source>
        <dbReference type="EMBL" id="TXD36049.1"/>
    </source>
</evidence>
<organism evidence="2 3">
    <name type="scientific">Lujinxingia vulgaris</name>
    <dbReference type="NCBI Taxonomy" id="2600176"/>
    <lineage>
        <taxon>Bacteria</taxon>
        <taxon>Deltaproteobacteria</taxon>
        <taxon>Bradymonadales</taxon>
        <taxon>Lujinxingiaceae</taxon>
        <taxon>Lujinxingia</taxon>
    </lineage>
</organism>
<dbReference type="Pfam" id="PF13809">
    <property type="entry name" value="Tubulin_2"/>
    <property type="match status" value="1"/>
</dbReference>
<reference evidence="2 3" key="1">
    <citation type="submission" date="2019-08" db="EMBL/GenBank/DDBJ databases">
        <title>Bradymonadales sp. TMQ4.</title>
        <authorList>
            <person name="Liang Q."/>
        </authorList>
    </citation>
    <scope>NUCLEOTIDE SEQUENCE [LARGE SCALE GENOMIC DNA]</scope>
    <source>
        <strain evidence="2 3">TMQ4</strain>
    </source>
</reference>
<keyword evidence="3" id="KW-1185">Reference proteome</keyword>